<dbReference type="Proteomes" id="UP000249661">
    <property type="component" value="Unassembled WGS sequence"/>
</dbReference>
<evidence type="ECO:0000313" key="2">
    <source>
        <dbReference type="Proteomes" id="UP000249661"/>
    </source>
</evidence>
<keyword evidence="2" id="KW-1185">Reference proteome</keyword>
<name>A0ACD1H2T2_9EURO</name>
<dbReference type="EMBL" id="KZ824971">
    <property type="protein sequence ID" value="RAH67888.1"/>
    <property type="molecule type" value="Genomic_DNA"/>
</dbReference>
<proteinExistence type="predicted"/>
<sequence>MEKLRTSSSVDRPETRIFEECDDWVERRISLLELDAETPRYSTIIFTSTTTLNEPSHLPLFPDRFQPIITEDLNGSFDCEDIPNEAGQLIQHRSWSTYKIKRVVEPHKYHWTQATCYVHWDPTTSHQTVYCIDLPLAARTFLKAFTPPARRRAHDPYAWHAAFATALIPEYDRSIWGLRDLVREIEKGRLNPTALTPDFFPHLHDIARHIFHANETLEVAQHTVESLVREQIRSAGLYSPAAAAAAAAAAAGTVAAGIPNPTPTPTPTPTYNAPSHYDHNHSYNHSHCAPAPSTSTHLSTLQTERALRALAKQLHALHTRSRSLTERLHNEINLGFNLVSQQFGHDTKSDSAMMKTIAVVSMVYLPGTFVSGLFGTNFFNFTDGDEHTWFMAGSFWLYWAVTIPLTLATMAVWAWWHYFLPAKRRTRKMPVRQRAETV</sequence>
<reference evidence="1" key="1">
    <citation type="submission" date="2018-02" db="EMBL/GenBank/DDBJ databases">
        <title>The genomes of Aspergillus section Nigri reveals drivers in fungal speciation.</title>
        <authorList>
            <consortium name="DOE Joint Genome Institute"/>
            <person name="Vesth T.C."/>
            <person name="Nybo J."/>
            <person name="Theobald S."/>
            <person name="Brandl J."/>
            <person name="Frisvad J.C."/>
            <person name="Nielsen K.F."/>
            <person name="Lyhne E.K."/>
            <person name="Kogle M.E."/>
            <person name="Kuo A."/>
            <person name="Riley R."/>
            <person name="Clum A."/>
            <person name="Nolan M."/>
            <person name="Lipzen A."/>
            <person name="Salamov A."/>
            <person name="Henrissat B."/>
            <person name="Wiebenga A."/>
            <person name="De vries R.P."/>
            <person name="Grigoriev I.V."/>
            <person name="Mortensen U.H."/>
            <person name="Andersen M.R."/>
            <person name="Baker S.E."/>
        </authorList>
    </citation>
    <scope>NUCLEOTIDE SEQUENCE</scope>
    <source>
        <strain evidence="1">CBS 121060</strain>
    </source>
</reference>
<protein>
    <submittedName>
        <fullName evidence="1">Uncharacterized protein</fullName>
    </submittedName>
</protein>
<evidence type="ECO:0000313" key="1">
    <source>
        <dbReference type="EMBL" id="RAH67888.1"/>
    </source>
</evidence>
<accession>A0ACD1H2T2</accession>
<gene>
    <name evidence="1" type="ORF">BO66DRAFT_141679</name>
</gene>
<organism evidence="1 2">
    <name type="scientific">Aspergillus aculeatinus CBS 121060</name>
    <dbReference type="NCBI Taxonomy" id="1448322"/>
    <lineage>
        <taxon>Eukaryota</taxon>
        <taxon>Fungi</taxon>
        <taxon>Dikarya</taxon>
        <taxon>Ascomycota</taxon>
        <taxon>Pezizomycotina</taxon>
        <taxon>Eurotiomycetes</taxon>
        <taxon>Eurotiomycetidae</taxon>
        <taxon>Eurotiales</taxon>
        <taxon>Aspergillaceae</taxon>
        <taxon>Aspergillus</taxon>
        <taxon>Aspergillus subgen. Circumdati</taxon>
    </lineage>
</organism>